<protein>
    <submittedName>
        <fullName evidence="1">Uncharacterized protein</fullName>
    </submittedName>
</protein>
<sequence>MTQAQAALSTKWHAGLEKILVCKSYTYGTKRLCLGFSTRVQIIKNPVLALTERFPIWLTPPVAALSNVIVPVRHSTETSASRAQNNFTNGGFWHGARTALEQQRLDEHILSTLVVELTRQGVPTTLLAYPRHVLDAEYCADELYFLRARYGVSRSAFVAAHRALSNASLVHSALPLSPTSKPLPPP</sequence>
<dbReference type="EMBL" id="HBER01044437">
    <property type="protein sequence ID" value="CAD8547025.1"/>
    <property type="molecule type" value="Transcribed_RNA"/>
</dbReference>
<dbReference type="AlphaFoldDB" id="A0A7S0JBU8"/>
<name>A0A7S0JBU8_9EUKA</name>
<reference evidence="1" key="1">
    <citation type="submission" date="2021-01" db="EMBL/GenBank/DDBJ databases">
        <authorList>
            <person name="Corre E."/>
            <person name="Pelletier E."/>
            <person name="Niang G."/>
            <person name="Scheremetjew M."/>
            <person name="Finn R."/>
            <person name="Kale V."/>
            <person name="Holt S."/>
            <person name="Cochrane G."/>
            <person name="Meng A."/>
            <person name="Brown T."/>
            <person name="Cohen L."/>
        </authorList>
    </citation>
    <scope>NUCLEOTIDE SEQUENCE</scope>
    <source>
        <strain evidence="1">RCC1130</strain>
    </source>
</reference>
<proteinExistence type="predicted"/>
<gene>
    <name evidence="1" type="ORF">CLEP1334_LOCUS22315</name>
</gene>
<organism evidence="1">
    <name type="scientific">Calcidiscus leptoporus</name>
    <dbReference type="NCBI Taxonomy" id="127549"/>
    <lineage>
        <taxon>Eukaryota</taxon>
        <taxon>Haptista</taxon>
        <taxon>Haptophyta</taxon>
        <taxon>Prymnesiophyceae</taxon>
        <taxon>Coccolithales</taxon>
        <taxon>Calcidiscaceae</taxon>
        <taxon>Calcidiscus</taxon>
    </lineage>
</organism>
<accession>A0A7S0JBU8</accession>
<evidence type="ECO:0000313" key="1">
    <source>
        <dbReference type="EMBL" id="CAD8547025.1"/>
    </source>
</evidence>